<evidence type="ECO:0000256" key="5">
    <source>
        <dbReference type="ARBA" id="ARBA00022989"/>
    </source>
</evidence>
<accession>A0A9X1WHZ9</accession>
<feature type="transmembrane region" description="Helical" evidence="7">
    <location>
        <begin position="86"/>
        <end position="105"/>
    </location>
</feature>
<dbReference type="PANTHER" id="PTHR40074:SF2">
    <property type="entry name" value="O-ACETYLTRANSFERASE WECH"/>
    <property type="match status" value="1"/>
</dbReference>
<keyword evidence="6 7" id="KW-0472">Membrane</keyword>
<keyword evidence="5 7" id="KW-1133">Transmembrane helix</keyword>
<sequence>MNLPRKIASLELARVIALLAIVFIHVKPFMDYALISDEPWLNFISNQLARFAVPIFFIISGYLIQPKLIKSPWETAKSYSVPLIKIWVVWSIVSLAMPFNLGVVIEHGYLAERQGYWDFLLSTPLNSFLEGGLVHLWFIPSLVIAVYLIAALIATRAMTMLVPVAIVLYLYGVLAGSYQVVTELNPPFFTRNGPFFSLLMVVIGFEIKRHSYQVSSKHAILLALGGMVLHFVEAAVLHEYGQTFHNNDFLIGTALWGTGIFFWLLNNPTMGDKPWVHHLAQWVLPIYAIHLILMIVMFNVAGILEWQGLAKDCLAFFGSLTLSYLFARALAKTPLSFSVQRS</sequence>
<evidence type="ECO:0000259" key="8">
    <source>
        <dbReference type="Pfam" id="PF01757"/>
    </source>
</evidence>
<dbReference type="Pfam" id="PF01757">
    <property type="entry name" value="Acyl_transf_3"/>
    <property type="match status" value="1"/>
</dbReference>
<feature type="transmembrane region" description="Helical" evidence="7">
    <location>
        <begin position="279"/>
        <end position="302"/>
    </location>
</feature>
<dbReference type="InterPro" id="IPR002656">
    <property type="entry name" value="Acyl_transf_3_dom"/>
</dbReference>
<dbReference type="RefSeq" id="WP_244356897.1">
    <property type="nucleotide sequence ID" value="NZ_JAJNNZ010000005.1"/>
</dbReference>
<evidence type="ECO:0000256" key="7">
    <source>
        <dbReference type="SAM" id="Phobius"/>
    </source>
</evidence>
<feature type="transmembrane region" description="Helical" evidence="7">
    <location>
        <begin position="314"/>
        <end position="331"/>
    </location>
</feature>
<organism evidence="9 10">
    <name type="scientific">Vibrio gelatinilyticus</name>
    <dbReference type="NCBI Taxonomy" id="2893468"/>
    <lineage>
        <taxon>Bacteria</taxon>
        <taxon>Pseudomonadati</taxon>
        <taxon>Pseudomonadota</taxon>
        <taxon>Gammaproteobacteria</taxon>
        <taxon>Vibrionales</taxon>
        <taxon>Vibrionaceae</taxon>
        <taxon>Vibrio</taxon>
    </lineage>
</organism>
<comment type="caution">
    <text evidence="9">The sequence shown here is derived from an EMBL/GenBank/DDBJ whole genome shotgun (WGS) entry which is preliminary data.</text>
</comment>
<keyword evidence="9" id="KW-0808">Transferase</keyword>
<dbReference type="Proteomes" id="UP001139488">
    <property type="component" value="Unassembled WGS sequence"/>
</dbReference>
<protein>
    <submittedName>
        <fullName evidence="9">Acyltransferase family protein</fullName>
    </submittedName>
</protein>
<dbReference type="GO" id="GO:0009246">
    <property type="term" value="P:enterobacterial common antigen biosynthetic process"/>
    <property type="evidence" value="ECO:0007669"/>
    <property type="project" value="TreeGrafter"/>
</dbReference>
<keyword evidence="9" id="KW-0012">Acyltransferase</keyword>
<evidence type="ECO:0000313" key="10">
    <source>
        <dbReference type="Proteomes" id="UP001139488"/>
    </source>
</evidence>
<feature type="transmembrane region" description="Helical" evidence="7">
    <location>
        <begin position="134"/>
        <end position="154"/>
    </location>
</feature>
<evidence type="ECO:0000313" key="9">
    <source>
        <dbReference type="EMBL" id="MCJ2376979.1"/>
    </source>
</evidence>
<reference evidence="9" key="1">
    <citation type="submission" date="2021-11" db="EMBL/GenBank/DDBJ databases">
        <title>Vibrio ZSDE26 sp. nov. and Vibrio ZSDZ34 sp. nov., isolated from coastal seawater in Qingdao.</title>
        <authorList>
            <person name="Zhang P."/>
        </authorList>
    </citation>
    <scope>NUCLEOTIDE SEQUENCE</scope>
    <source>
        <strain evidence="9">ZSDZ34</strain>
    </source>
</reference>
<dbReference type="GO" id="GO:0016413">
    <property type="term" value="F:O-acetyltransferase activity"/>
    <property type="evidence" value="ECO:0007669"/>
    <property type="project" value="TreeGrafter"/>
</dbReference>
<keyword evidence="3" id="KW-1003">Cell membrane</keyword>
<dbReference type="PANTHER" id="PTHR40074">
    <property type="entry name" value="O-ACETYLTRANSFERASE WECH"/>
    <property type="match status" value="1"/>
</dbReference>
<proteinExistence type="inferred from homology"/>
<feature type="transmembrane region" description="Helical" evidence="7">
    <location>
        <begin position="249"/>
        <end position="267"/>
    </location>
</feature>
<comment type="similarity">
    <text evidence="2">Belongs to the acyltransferase 3 family.</text>
</comment>
<feature type="transmembrane region" description="Helical" evidence="7">
    <location>
        <begin position="219"/>
        <end position="237"/>
    </location>
</feature>
<dbReference type="EMBL" id="JAJNNZ010000005">
    <property type="protein sequence ID" value="MCJ2376979.1"/>
    <property type="molecule type" value="Genomic_DNA"/>
</dbReference>
<keyword evidence="4 7" id="KW-0812">Transmembrane</keyword>
<evidence type="ECO:0000256" key="2">
    <source>
        <dbReference type="ARBA" id="ARBA00007400"/>
    </source>
</evidence>
<name>A0A9X1WHZ9_9VIBR</name>
<feature type="domain" description="Acyltransferase 3" evidence="8">
    <location>
        <begin position="8"/>
        <end position="328"/>
    </location>
</feature>
<feature type="transmembrane region" description="Helical" evidence="7">
    <location>
        <begin position="161"/>
        <end position="182"/>
    </location>
</feature>
<evidence type="ECO:0000256" key="1">
    <source>
        <dbReference type="ARBA" id="ARBA00004651"/>
    </source>
</evidence>
<gene>
    <name evidence="9" type="ORF">LNL84_09040</name>
</gene>
<feature type="transmembrane region" description="Helical" evidence="7">
    <location>
        <begin position="188"/>
        <end position="207"/>
    </location>
</feature>
<evidence type="ECO:0000256" key="3">
    <source>
        <dbReference type="ARBA" id="ARBA00022475"/>
    </source>
</evidence>
<dbReference type="AlphaFoldDB" id="A0A9X1WHZ9"/>
<keyword evidence="10" id="KW-1185">Reference proteome</keyword>
<evidence type="ECO:0000256" key="4">
    <source>
        <dbReference type="ARBA" id="ARBA00022692"/>
    </source>
</evidence>
<evidence type="ECO:0000256" key="6">
    <source>
        <dbReference type="ARBA" id="ARBA00023136"/>
    </source>
</evidence>
<feature type="transmembrane region" description="Helical" evidence="7">
    <location>
        <begin position="47"/>
        <end position="65"/>
    </location>
</feature>
<dbReference type="GO" id="GO:0005886">
    <property type="term" value="C:plasma membrane"/>
    <property type="evidence" value="ECO:0007669"/>
    <property type="project" value="UniProtKB-SubCell"/>
</dbReference>
<feature type="transmembrane region" description="Helical" evidence="7">
    <location>
        <begin position="12"/>
        <end position="35"/>
    </location>
</feature>
<comment type="subcellular location">
    <subcellularLocation>
        <location evidence="1">Cell membrane</location>
        <topology evidence="1">Multi-pass membrane protein</topology>
    </subcellularLocation>
</comment>